<reference evidence="2" key="1">
    <citation type="journal article" date="2014" name="Front. Microbiol.">
        <title>High frequency of phylogenetically diverse reductive dehalogenase-homologous genes in deep subseafloor sedimentary metagenomes.</title>
        <authorList>
            <person name="Kawai M."/>
            <person name="Futagami T."/>
            <person name="Toyoda A."/>
            <person name="Takaki Y."/>
            <person name="Nishi S."/>
            <person name="Hori S."/>
            <person name="Arai W."/>
            <person name="Tsubouchi T."/>
            <person name="Morono Y."/>
            <person name="Uchiyama I."/>
            <person name="Ito T."/>
            <person name="Fujiyama A."/>
            <person name="Inagaki F."/>
            <person name="Takami H."/>
        </authorList>
    </citation>
    <scope>NUCLEOTIDE SEQUENCE</scope>
    <source>
        <strain evidence="2">Expedition CK06-06</strain>
    </source>
</reference>
<sequence>MAGAPAHSASYRLQYLHPIIAAIEHVNLTSLTHSQPAGTEKTSLRATKLSQETPIIREAADPP</sequence>
<feature type="compositionally biased region" description="Polar residues" evidence="1">
    <location>
        <begin position="34"/>
        <end position="53"/>
    </location>
</feature>
<feature type="region of interest" description="Disordered" evidence="1">
    <location>
        <begin position="34"/>
        <end position="63"/>
    </location>
</feature>
<organism evidence="2">
    <name type="scientific">marine sediment metagenome</name>
    <dbReference type="NCBI Taxonomy" id="412755"/>
    <lineage>
        <taxon>unclassified sequences</taxon>
        <taxon>metagenomes</taxon>
        <taxon>ecological metagenomes</taxon>
    </lineage>
</organism>
<evidence type="ECO:0000313" key="2">
    <source>
        <dbReference type="EMBL" id="GAI34145.1"/>
    </source>
</evidence>
<evidence type="ECO:0000256" key="1">
    <source>
        <dbReference type="SAM" id="MobiDB-lite"/>
    </source>
</evidence>
<dbReference type="AlphaFoldDB" id="X1P528"/>
<dbReference type="EMBL" id="BARV01031108">
    <property type="protein sequence ID" value="GAI34145.1"/>
    <property type="molecule type" value="Genomic_DNA"/>
</dbReference>
<name>X1P528_9ZZZZ</name>
<proteinExistence type="predicted"/>
<feature type="non-terminal residue" evidence="2">
    <location>
        <position position="63"/>
    </location>
</feature>
<accession>X1P528</accession>
<comment type="caution">
    <text evidence="2">The sequence shown here is derived from an EMBL/GenBank/DDBJ whole genome shotgun (WGS) entry which is preliminary data.</text>
</comment>
<protein>
    <submittedName>
        <fullName evidence="2">Uncharacterized protein</fullName>
    </submittedName>
</protein>
<gene>
    <name evidence="2" type="ORF">S06H3_49280</name>
</gene>